<dbReference type="GO" id="GO:0000160">
    <property type="term" value="P:phosphorelay signal transduction system"/>
    <property type="evidence" value="ECO:0007669"/>
    <property type="project" value="InterPro"/>
</dbReference>
<dbReference type="InterPro" id="IPR003593">
    <property type="entry name" value="AAA+_ATPase"/>
</dbReference>
<dbReference type="PROSITE" id="PS00688">
    <property type="entry name" value="SIGMA54_INTERACT_3"/>
    <property type="match status" value="1"/>
</dbReference>
<dbReference type="InterPro" id="IPR011006">
    <property type="entry name" value="CheY-like_superfamily"/>
</dbReference>
<dbReference type="Pfam" id="PF25601">
    <property type="entry name" value="AAA_lid_14"/>
    <property type="match status" value="1"/>
</dbReference>
<keyword evidence="10" id="KW-1185">Reference proteome</keyword>
<dbReference type="PROSITE" id="PS00676">
    <property type="entry name" value="SIGMA54_INTERACT_2"/>
    <property type="match status" value="1"/>
</dbReference>
<dbReference type="InterPro" id="IPR009057">
    <property type="entry name" value="Homeodomain-like_sf"/>
</dbReference>
<dbReference type="SMART" id="SM00382">
    <property type="entry name" value="AAA"/>
    <property type="match status" value="1"/>
</dbReference>
<dbReference type="SUPFAM" id="SSF52172">
    <property type="entry name" value="CheY-like"/>
    <property type="match status" value="1"/>
</dbReference>
<evidence type="ECO:0000259" key="8">
    <source>
        <dbReference type="PROSITE" id="PS50110"/>
    </source>
</evidence>
<dbReference type="Gene3D" id="3.40.50.300">
    <property type="entry name" value="P-loop containing nucleotide triphosphate hydrolases"/>
    <property type="match status" value="1"/>
</dbReference>
<dbReference type="PRINTS" id="PR01590">
    <property type="entry name" value="HTHFIS"/>
</dbReference>
<dbReference type="AlphaFoldDB" id="A0A1G6PYW2"/>
<dbReference type="InterPro" id="IPR002197">
    <property type="entry name" value="HTH_Fis"/>
</dbReference>
<dbReference type="Pfam" id="PF00158">
    <property type="entry name" value="Sigma54_activat"/>
    <property type="match status" value="1"/>
</dbReference>
<dbReference type="EMBL" id="FMYP01000056">
    <property type="protein sequence ID" value="SDC85238.1"/>
    <property type="molecule type" value="Genomic_DNA"/>
</dbReference>
<dbReference type="PANTHER" id="PTHR32071">
    <property type="entry name" value="TRANSCRIPTIONAL REGULATORY PROTEIN"/>
    <property type="match status" value="1"/>
</dbReference>
<evidence type="ECO:0000256" key="5">
    <source>
        <dbReference type="ARBA" id="ARBA00023163"/>
    </source>
</evidence>
<dbReference type="PROSITE" id="PS50045">
    <property type="entry name" value="SIGMA54_INTERACT_4"/>
    <property type="match status" value="1"/>
</dbReference>
<dbReference type="InterPro" id="IPR025943">
    <property type="entry name" value="Sigma_54_int_dom_ATP-bd_2"/>
</dbReference>
<accession>A0A1G6PYW2</accession>
<evidence type="ECO:0000256" key="4">
    <source>
        <dbReference type="ARBA" id="ARBA00023125"/>
    </source>
</evidence>
<dbReference type="SUPFAM" id="SSF52540">
    <property type="entry name" value="P-loop containing nucleoside triphosphate hydrolases"/>
    <property type="match status" value="1"/>
</dbReference>
<dbReference type="Proteomes" id="UP000199452">
    <property type="component" value="Unassembled WGS sequence"/>
</dbReference>
<dbReference type="GO" id="GO:0005524">
    <property type="term" value="F:ATP binding"/>
    <property type="evidence" value="ECO:0007669"/>
    <property type="project" value="UniProtKB-KW"/>
</dbReference>
<evidence type="ECO:0000313" key="9">
    <source>
        <dbReference type="EMBL" id="SDC85238.1"/>
    </source>
</evidence>
<dbReference type="InterPro" id="IPR058031">
    <property type="entry name" value="AAA_lid_NorR"/>
</dbReference>
<dbReference type="Pfam" id="PF02954">
    <property type="entry name" value="HTH_8"/>
    <property type="match status" value="1"/>
</dbReference>
<dbReference type="GO" id="GO:0006355">
    <property type="term" value="P:regulation of DNA-templated transcription"/>
    <property type="evidence" value="ECO:0007669"/>
    <property type="project" value="InterPro"/>
</dbReference>
<dbReference type="InterPro" id="IPR025944">
    <property type="entry name" value="Sigma_54_int_dom_CS"/>
</dbReference>
<dbReference type="InterPro" id="IPR001789">
    <property type="entry name" value="Sig_transdc_resp-reg_receiver"/>
</dbReference>
<keyword evidence="3" id="KW-0805">Transcription regulation</keyword>
<comment type="caution">
    <text evidence="6">Lacks conserved residue(s) required for the propagation of feature annotation.</text>
</comment>
<feature type="domain" description="Sigma-54 factor interaction" evidence="7">
    <location>
        <begin position="70"/>
        <end position="299"/>
    </location>
</feature>
<dbReference type="SUPFAM" id="SSF46689">
    <property type="entry name" value="Homeodomain-like"/>
    <property type="match status" value="1"/>
</dbReference>
<keyword evidence="2" id="KW-0067">ATP-binding</keyword>
<dbReference type="FunFam" id="3.40.50.300:FF:000006">
    <property type="entry name" value="DNA-binding transcriptional regulator NtrC"/>
    <property type="match status" value="1"/>
</dbReference>
<keyword evidence="4 9" id="KW-0238">DNA-binding</keyword>
<dbReference type="Gene3D" id="1.10.8.60">
    <property type="match status" value="1"/>
</dbReference>
<evidence type="ECO:0000256" key="6">
    <source>
        <dbReference type="PROSITE-ProRule" id="PRU00169"/>
    </source>
</evidence>
<name>A0A1G6PYW2_9BACT</name>
<reference evidence="9 10" key="1">
    <citation type="submission" date="2016-09" db="EMBL/GenBank/DDBJ databases">
        <authorList>
            <person name="Capua I."/>
            <person name="De Benedictis P."/>
            <person name="Joannis T."/>
            <person name="Lombin L.H."/>
            <person name="Cattoli G."/>
        </authorList>
    </citation>
    <scope>NUCLEOTIDE SEQUENCE [LARGE SCALE GENOMIC DNA]</scope>
    <source>
        <strain evidence="9 10">A7P-90m</strain>
    </source>
</reference>
<gene>
    <name evidence="9" type="ORF">SAMN05216323_105612</name>
</gene>
<dbReference type="STRING" id="1640674.SAMN05216323_105612"/>
<evidence type="ECO:0000313" key="10">
    <source>
        <dbReference type="Proteomes" id="UP000199452"/>
    </source>
</evidence>
<evidence type="ECO:0000256" key="2">
    <source>
        <dbReference type="ARBA" id="ARBA00022840"/>
    </source>
</evidence>
<dbReference type="GO" id="GO:0043565">
    <property type="term" value="F:sequence-specific DNA binding"/>
    <property type="evidence" value="ECO:0007669"/>
    <property type="project" value="InterPro"/>
</dbReference>
<keyword evidence="5" id="KW-0804">Transcription</keyword>
<dbReference type="PROSITE" id="PS50110">
    <property type="entry name" value="RESPONSE_REGULATORY"/>
    <property type="match status" value="1"/>
</dbReference>
<evidence type="ECO:0000256" key="1">
    <source>
        <dbReference type="ARBA" id="ARBA00022741"/>
    </source>
</evidence>
<dbReference type="InterPro" id="IPR027417">
    <property type="entry name" value="P-loop_NTPase"/>
</dbReference>
<dbReference type="Gene3D" id="1.10.10.60">
    <property type="entry name" value="Homeodomain-like"/>
    <property type="match status" value="1"/>
</dbReference>
<dbReference type="InterPro" id="IPR002078">
    <property type="entry name" value="Sigma_54_int"/>
</dbReference>
<protein>
    <submittedName>
        <fullName evidence="9">DNA-binding transcriptional response regulator, NtrC family, contains REC, AAA-type ATPase, and a Fis-type DNA-binding domains</fullName>
    </submittedName>
</protein>
<dbReference type="Gene3D" id="3.40.50.2300">
    <property type="match status" value="1"/>
</dbReference>
<evidence type="ECO:0000256" key="3">
    <source>
        <dbReference type="ARBA" id="ARBA00023015"/>
    </source>
</evidence>
<feature type="domain" description="Response regulatory" evidence="8">
    <location>
        <begin position="1"/>
        <end position="40"/>
    </location>
</feature>
<organism evidence="9 10">
    <name type="scientific">Williamwhitmania taraxaci</name>
    <dbReference type="NCBI Taxonomy" id="1640674"/>
    <lineage>
        <taxon>Bacteria</taxon>
        <taxon>Pseudomonadati</taxon>
        <taxon>Bacteroidota</taxon>
        <taxon>Bacteroidia</taxon>
        <taxon>Bacteroidales</taxon>
        <taxon>Williamwhitmaniaceae</taxon>
        <taxon>Williamwhitmania</taxon>
    </lineage>
</organism>
<dbReference type="CDD" id="cd00009">
    <property type="entry name" value="AAA"/>
    <property type="match status" value="1"/>
</dbReference>
<proteinExistence type="predicted"/>
<evidence type="ECO:0000259" key="7">
    <source>
        <dbReference type="PROSITE" id="PS50045"/>
    </source>
</evidence>
<sequence>MLTAYGEVDLAVNALKMGATDFILKPWENEKLLATVITAAKLHQSKKEVGRLKDTERMLRNELRKEPCLIVGHSPKLMELLKIIRKVAVTDANVLLTGENGTGKEMFARELQRLSLRNNELLVTVDMGAVSETLFESELFGHVKGAFTDARNERQGKFEAAHKGTLFLDEIGNLSLPLQAKLLAVLQSRTVVRVGSNKTTPIDIRLVCATNRNLEQMVSDGMFREDLFFRINTIHIDIPPLRERPEDISCLAEFFLEKYASRYGKPRQLLSKSALDKLENYGWPGNVRELQHTMEKAVILSEGKQLAPDDFLFKPAVSSSIFFPDTIDEMEKLMLEKALERHKGNLSAAADKLGIARQTLYNKMKKYNL</sequence>
<dbReference type="PANTHER" id="PTHR32071:SF113">
    <property type="entry name" value="ALGINATE BIOSYNTHESIS TRANSCRIPTIONAL REGULATORY PROTEIN ALGB"/>
    <property type="match status" value="1"/>
</dbReference>
<keyword evidence="1" id="KW-0547">Nucleotide-binding</keyword>